<accession>A0AA40KJB4</accession>
<feature type="compositionally biased region" description="Basic and acidic residues" evidence="1">
    <location>
        <begin position="52"/>
        <end position="64"/>
    </location>
</feature>
<evidence type="ECO:0000313" key="4">
    <source>
        <dbReference type="Proteomes" id="UP001177670"/>
    </source>
</evidence>
<dbReference type="EMBL" id="JAHYIQ010000023">
    <property type="protein sequence ID" value="KAK1122510.1"/>
    <property type="molecule type" value="Genomic_DNA"/>
</dbReference>
<keyword evidence="4" id="KW-1185">Reference proteome</keyword>
<sequence>MDELSLPQAGAALQKVHLPVEERYARLPGQGAQIPCLRTNSPSHGPTGSDFGGDRAEDPRDAPPLRERIEEAAGGEVAQPLLSNLATVVLRSASISLSVPGLRRGGRVARSYIHIFVHIRR</sequence>
<comment type="caution">
    <text evidence="3">The sequence shown here is derived from an EMBL/GenBank/DDBJ whole genome shotgun (WGS) entry which is preliminary data.</text>
</comment>
<dbReference type="Proteomes" id="UP001177670">
    <property type="component" value="Unassembled WGS sequence"/>
</dbReference>
<dbReference type="AlphaFoldDB" id="A0AA40KJB4"/>
<evidence type="ECO:0000313" key="3">
    <source>
        <dbReference type="EMBL" id="KAK1122510.1"/>
    </source>
</evidence>
<name>A0AA40KJB4_9HYME</name>
<organism evidence="3 4">
    <name type="scientific">Melipona bicolor</name>
    <dbReference type="NCBI Taxonomy" id="60889"/>
    <lineage>
        <taxon>Eukaryota</taxon>
        <taxon>Metazoa</taxon>
        <taxon>Ecdysozoa</taxon>
        <taxon>Arthropoda</taxon>
        <taxon>Hexapoda</taxon>
        <taxon>Insecta</taxon>
        <taxon>Pterygota</taxon>
        <taxon>Neoptera</taxon>
        <taxon>Endopterygota</taxon>
        <taxon>Hymenoptera</taxon>
        <taxon>Apocrita</taxon>
        <taxon>Aculeata</taxon>
        <taxon>Apoidea</taxon>
        <taxon>Anthophila</taxon>
        <taxon>Apidae</taxon>
        <taxon>Melipona</taxon>
    </lineage>
</organism>
<evidence type="ECO:0000313" key="2">
    <source>
        <dbReference type="EMBL" id="KAK1121883.1"/>
    </source>
</evidence>
<reference evidence="3" key="1">
    <citation type="submission" date="2021-10" db="EMBL/GenBank/DDBJ databases">
        <title>Melipona bicolor Genome sequencing and assembly.</title>
        <authorList>
            <person name="Araujo N.S."/>
            <person name="Arias M.C."/>
        </authorList>
    </citation>
    <scope>NUCLEOTIDE SEQUENCE</scope>
    <source>
        <strain evidence="3">USP_2M_L1-L4_2017</strain>
        <tissue evidence="3">Whole body</tissue>
    </source>
</reference>
<protein>
    <submittedName>
        <fullName evidence="3">Uncharacterized protein</fullName>
    </submittedName>
</protein>
<gene>
    <name evidence="3" type="ORF">K0M31_009730</name>
    <name evidence="2" type="ORF">K0M31_009733</name>
</gene>
<proteinExistence type="predicted"/>
<feature type="region of interest" description="Disordered" evidence="1">
    <location>
        <begin position="32"/>
        <end position="64"/>
    </location>
</feature>
<dbReference type="EMBL" id="JAHYIQ010000024">
    <property type="protein sequence ID" value="KAK1121883.1"/>
    <property type="molecule type" value="Genomic_DNA"/>
</dbReference>
<evidence type="ECO:0000256" key="1">
    <source>
        <dbReference type="SAM" id="MobiDB-lite"/>
    </source>
</evidence>